<dbReference type="STRING" id="1509407.A0A0L1IYT4"/>
<keyword evidence="5" id="KW-0560">Oxidoreductase</keyword>
<dbReference type="InterPro" id="IPR036188">
    <property type="entry name" value="FAD/NAD-bd_sf"/>
</dbReference>
<reference evidence="9 10" key="1">
    <citation type="submission" date="2014-06" db="EMBL/GenBank/DDBJ databases">
        <title>The Genome of the Aflatoxigenic Filamentous Fungus Aspergillus nomius.</title>
        <authorList>
            <person name="Moore M.G."/>
            <person name="Shannon B.M."/>
            <person name="Brian M.M."/>
        </authorList>
    </citation>
    <scope>NUCLEOTIDE SEQUENCE [LARGE SCALE GENOMIC DNA]</scope>
    <source>
        <strain evidence="9 10">NRRL 13137</strain>
    </source>
</reference>
<organism evidence="9 10">
    <name type="scientific">Aspergillus nomiae NRRL (strain ATCC 15546 / NRRL 13137 / CBS 260.88 / M93)</name>
    <dbReference type="NCBI Taxonomy" id="1509407"/>
    <lineage>
        <taxon>Eukaryota</taxon>
        <taxon>Fungi</taxon>
        <taxon>Dikarya</taxon>
        <taxon>Ascomycota</taxon>
        <taxon>Pezizomycotina</taxon>
        <taxon>Eurotiomycetes</taxon>
        <taxon>Eurotiomycetidae</taxon>
        <taxon>Eurotiales</taxon>
        <taxon>Aspergillaceae</taxon>
        <taxon>Aspergillus</taxon>
        <taxon>Aspergillus subgen. Circumdati</taxon>
    </lineage>
</organism>
<feature type="domain" description="Glucose-methanol-choline oxidoreductase N-terminal" evidence="7">
    <location>
        <begin position="46"/>
        <end position="69"/>
    </location>
</feature>
<dbReference type="Gene3D" id="3.50.50.60">
    <property type="entry name" value="FAD/NAD(P)-binding domain"/>
    <property type="match status" value="3"/>
</dbReference>
<keyword evidence="10" id="KW-1185">Reference proteome</keyword>
<protein>
    <submittedName>
        <fullName evidence="9">Glucose dehydrogenase</fullName>
    </submittedName>
</protein>
<dbReference type="Proteomes" id="UP000037505">
    <property type="component" value="Unassembled WGS sequence"/>
</dbReference>
<dbReference type="PROSITE" id="PS00624">
    <property type="entry name" value="GMC_OXRED_2"/>
    <property type="match status" value="1"/>
</dbReference>
<dbReference type="OrthoDB" id="269227at2759"/>
<dbReference type="PANTHER" id="PTHR11552:SF201">
    <property type="entry name" value="GLUCOSE-METHANOL-CHOLINE OXIDOREDUCTASE N-TERMINAL DOMAIN-CONTAINING PROTEIN"/>
    <property type="match status" value="1"/>
</dbReference>
<evidence type="ECO:0000256" key="5">
    <source>
        <dbReference type="ARBA" id="ARBA00023002"/>
    </source>
</evidence>
<dbReference type="GO" id="GO:0050660">
    <property type="term" value="F:flavin adenine dinucleotide binding"/>
    <property type="evidence" value="ECO:0007669"/>
    <property type="project" value="InterPro"/>
</dbReference>
<dbReference type="AlphaFoldDB" id="A0A0L1IYT4"/>
<comment type="cofactor">
    <cofactor evidence="1">
        <name>FAD</name>
        <dbReference type="ChEBI" id="CHEBI:57692"/>
    </cofactor>
</comment>
<dbReference type="InterPro" id="IPR012132">
    <property type="entry name" value="GMC_OxRdtase"/>
</dbReference>
<dbReference type="RefSeq" id="XP_015405639.1">
    <property type="nucleotide sequence ID" value="XM_015552021.1"/>
</dbReference>
<comment type="caution">
    <text evidence="9">The sequence shown here is derived from an EMBL/GenBank/DDBJ whole genome shotgun (WGS) entry which is preliminary data.</text>
</comment>
<evidence type="ECO:0000256" key="2">
    <source>
        <dbReference type="ARBA" id="ARBA00010790"/>
    </source>
</evidence>
<keyword evidence="4 6" id="KW-0274">FAD</keyword>
<dbReference type="InterPro" id="IPR000172">
    <property type="entry name" value="GMC_OxRdtase_N"/>
</dbReference>
<sequence length="424" mass="46440">MGPEVDWQFQTTPQVSLPKRRVSHRTIIQLLMFAILGDRVIKETLGKLLGGSSGINGQAFVAPTKAGIDGWAKLGATSWTWETLFPYYKNAFALQLPDEATRDHIGITWRPIVRTITDAVAHRIILSQGESRATATGVEANVQGQTIVIKAKKEVILTAGALNTPKLLELSGIGNRAIPDQFNTPVVIDNPNIGENLQDHLMSGISFETVMQLYAEHKAGPMTIGGVQSCAYMPMIDYRGQQEAKRAHLDSFLAHPDDREKVIRDIYAERDTPTCSMFMFLAQANLHQTGKSFVGQELLPGNFLSLGLSQSLPFSRGTVHIVSLDPNEPPIIDPRYFSNPLDLDIMAPKKYLRDTATTSCHSSGTAAMLPREKGGVVDKNLRVYGTTNLRVCDASIFPLIPAANIMSTVYAVAERAADIIRTDA</sequence>
<proteinExistence type="inferred from homology"/>
<dbReference type="Pfam" id="PF00732">
    <property type="entry name" value="GMC_oxred_N"/>
    <property type="match status" value="1"/>
</dbReference>
<evidence type="ECO:0000256" key="6">
    <source>
        <dbReference type="RuleBase" id="RU003968"/>
    </source>
</evidence>
<evidence type="ECO:0000313" key="9">
    <source>
        <dbReference type="EMBL" id="KNG84716.1"/>
    </source>
</evidence>
<dbReference type="GeneID" id="26808569"/>
<evidence type="ECO:0000259" key="7">
    <source>
        <dbReference type="PROSITE" id="PS00623"/>
    </source>
</evidence>
<name>A0A0L1IYT4_ASPN3</name>
<dbReference type="GO" id="GO:0016614">
    <property type="term" value="F:oxidoreductase activity, acting on CH-OH group of donors"/>
    <property type="evidence" value="ECO:0007669"/>
    <property type="project" value="InterPro"/>
</dbReference>
<evidence type="ECO:0000256" key="1">
    <source>
        <dbReference type="ARBA" id="ARBA00001974"/>
    </source>
</evidence>
<comment type="similarity">
    <text evidence="2 6">Belongs to the GMC oxidoreductase family.</text>
</comment>
<evidence type="ECO:0000256" key="4">
    <source>
        <dbReference type="ARBA" id="ARBA00022827"/>
    </source>
</evidence>
<evidence type="ECO:0000256" key="3">
    <source>
        <dbReference type="ARBA" id="ARBA00022630"/>
    </source>
</evidence>
<dbReference type="PANTHER" id="PTHR11552">
    <property type="entry name" value="GLUCOSE-METHANOL-CHOLINE GMC OXIDOREDUCTASE"/>
    <property type="match status" value="1"/>
</dbReference>
<keyword evidence="3 6" id="KW-0285">Flavoprotein</keyword>
<dbReference type="InterPro" id="IPR007867">
    <property type="entry name" value="GMC_OxRtase_C"/>
</dbReference>
<evidence type="ECO:0000313" key="10">
    <source>
        <dbReference type="Proteomes" id="UP000037505"/>
    </source>
</evidence>
<dbReference type="SUPFAM" id="SSF54373">
    <property type="entry name" value="FAD-linked reductases, C-terminal domain"/>
    <property type="match status" value="1"/>
</dbReference>
<dbReference type="Gene3D" id="3.30.560.10">
    <property type="entry name" value="Glucose Oxidase, domain 3"/>
    <property type="match status" value="3"/>
</dbReference>
<dbReference type="PROSITE" id="PS00623">
    <property type="entry name" value="GMC_OXRED_1"/>
    <property type="match status" value="1"/>
</dbReference>
<feature type="domain" description="Glucose-methanol-choline oxidoreductase N-terminal" evidence="8">
    <location>
        <begin position="160"/>
        <end position="174"/>
    </location>
</feature>
<dbReference type="Pfam" id="PF05199">
    <property type="entry name" value="GMC_oxred_C"/>
    <property type="match status" value="1"/>
</dbReference>
<dbReference type="SUPFAM" id="SSF51905">
    <property type="entry name" value="FAD/NAD(P)-binding domain"/>
    <property type="match status" value="1"/>
</dbReference>
<accession>A0A0L1IYT4</accession>
<evidence type="ECO:0000259" key="8">
    <source>
        <dbReference type="PROSITE" id="PS00624"/>
    </source>
</evidence>
<dbReference type="EMBL" id="JNOM01000192">
    <property type="protein sequence ID" value="KNG84716.1"/>
    <property type="molecule type" value="Genomic_DNA"/>
</dbReference>
<gene>
    <name evidence="9" type="ORF">ANOM_006765</name>
</gene>
<dbReference type="PIRSF" id="PIRSF000137">
    <property type="entry name" value="Alcohol_oxidase"/>
    <property type="match status" value="1"/>
</dbReference>